<keyword evidence="2" id="KW-1185">Reference proteome</keyword>
<gene>
    <name evidence="1" type="primary">spf31</name>
    <name evidence="1" type="ORF">IWQ57_006984</name>
</gene>
<reference evidence="1" key="1">
    <citation type="submission" date="2022-07" db="EMBL/GenBank/DDBJ databases">
        <title>Phylogenomic reconstructions and comparative analyses of Kickxellomycotina fungi.</title>
        <authorList>
            <person name="Reynolds N.K."/>
            <person name="Stajich J.E."/>
            <person name="Barry K."/>
            <person name="Grigoriev I.V."/>
            <person name="Crous P."/>
            <person name="Smith M.E."/>
        </authorList>
    </citation>
    <scope>NUCLEOTIDE SEQUENCE</scope>
    <source>
        <strain evidence="1">CBS 109366</strain>
    </source>
</reference>
<comment type="caution">
    <text evidence="1">The sequence shown here is derived from an EMBL/GenBank/DDBJ whole genome shotgun (WGS) entry which is preliminary data.</text>
</comment>
<dbReference type="Proteomes" id="UP001140234">
    <property type="component" value="Unassembled WGS sequence"/>
</dbReference>
<proteinExistence type="predicted"/>
<sequence>MGDGTAGGAEVPLRDRQHAEVERVLRHSTLDPFGILGLATACTADEVKAAYRTRSRLIHPDKTDHGQARDAFERLKRAESELMDDEKRASIRAMLAEARRELLAERQTRPAPAGETPAELEAAVLAKYRAIMVDIEWRRRQKLKKSMADEGRVAAREEEVALERRRKRDADKAWEDSRDDRVNSWRSFQAKAKGKAKGAAKKAKARPTPY</sequence>
<evidence type="ECO:0000313" key="2">
    <source>
        <dbReference type="Proteomes" id="UP001140234"/>
    </source>
</evidence>
<name>A0ACC1JIH8_9FUNG</name>
<evidence type="ECO:0000313" key="1">
    <source>
        <dbReference type="EMBL" id="KAJ2757861.1"/>
    </source>
</evidence>
<dbReference type="EMBL" id="JANBUJ010004299">
    <property type="protein sequence ID" value="KAJ2757861.1"/>
    <property type="molecule type" value="Genomic_DNA"/>
</dbReference>
<protein>
    <submittedName>
        <fullName evidence="1">DnaJ domain-containing protein</fullName>
    </submittedName>
</protein>
<organism evidence="1 2">
    <name type="scientific">Coemansia nantahalensis</name>
    <dbReference type="NCBI Taxonomy" id="2789366"/>
    <lineage>
        <taxon>Eukaryota</taxon>
        <taxon>Fungi</taxon>
        <taxon>Fungi incertae sedis</taxon>
        <taxon>Zoopagomycota</taxon>
        <taxon>Kickxellomycotina</taxon>
        <taxon>Kickxellomycetes</taxon>
        <taxon>Kickxellales</taxon>
        <taxon>Kickxellaceae</taxon>
        <taxon>Coemansia</taxon>
    </lineage>
</organism>
<accession>A0ACC1JIH8</accession>